<organism evidence="5 6">
    <name type="scientific">Diversispora eburnea</name>
    <dbReference type="NCBI Taxonomy" id="1213867"/>
    <lineage>
        <taxon>Eukaryota</taxon>
        <taxon>Fungi</taxon>
        <taxon>Fungi incertae sedis</taxon>
        <taxon>Mucoromycota</taxon>
        <taxon>Glomeromycotina</taxon>
        <taxon>Glomeromycetes</taxon>
        <taxon>Diversisporales</taxon>
        <taxon>Diversisporaceae</taxon>
        <taxon>Diversispora</taxon>
    </lineage>
</organism>
<protein>
    <recommendedName>
        <fullName evidence="1">Cleavage and polyadenylation specificity factor subunit 2</fullName>
    </recommendedName>
    <alternativeName>
        <fullName evidence="1">Cleavage and polyadenylation specificity factor 100 kDa subunit</fullName>
    </alternativeName>
</protein>
<dbReference type="Proteomes" id="UP000789706">
    <property type="component" value="Unassembled WGS sequence"/>
</dbReference>
<name>A0A9N8ZSQ6_9GLOM</name>
<dbReference type="InterPro" id="IPR027075">
    <property type="entry name" value="CPSF2"/>
</dbReference>
<comment type="caution">
    <text evidence="5">The sequence shown here is derived from an EMBL/GenBank/DDBJ whole genome shotgun (WGS) entry which is preliminary data.</text>
</comment>
<proteinExistence type="inferred from homology"/>
<keyword evidence="2" id="KW-0175">Coiled coil</keyword>
<keyword evidence="6" id="KW-1185">Reference proteome</keyword>
<keyword evidence="1" id="KW-0539">Nucleus</keyword>
<comment type="subcellular location">
    <subcellularLocation>
        <location evidence="1">Nucleus</location>
    </subcellularLocation>
</comment>
<dbReference type="Gene3D" id="3.20.20.100">
    <property type="entry name" value="NADP-dependent oxidoreductase domain"/>
    <property type="match status" value="1"/>
</dbReference>
<reference evidence="5" key="1">
    <citation type="submission" date="2021-06" db="EMBL/GenBank/DDBJ databases">
        <authorList>
            <person name="Kallberg Y."/>
            <person name="Tangrot J."/>
            <person name="Rosling A."/>
        </authorList>
    </citation>
    <scope>NUCLEOTIDE SEQUENCE</scope>
    <source>
        <strain evidence="5">AZ414A</strain>
    </source>
</reference>
<dbReference type="AlphaFoldDB" id="A0A9N8ZSQ6"/>
<feature type="domain" description="NADP-dependent oxidoreductase" evidence="3">
    <location>
        <begin position="162"/>
        <end position="357"/>
    </location>
</feature>
<keyword evidence="1" id="KW-0507">mRNA processing</keyword>
<dbReference type="PANTHER" id="PTHR45922">
    <property type="entry name" value="CLEAVAGE AND POLYADENYLATION SPECIFICITY FACTOR SUBUNIT 2"/>
    <property type="match status" value="1"/>
</dbReference>
<evidence type="ECO:0000313" key="5">
    <source>
        <dbReference type="EMBL" id="CAG8506844.1"/>
    </source>
</evidence>
<dbReference type="Pfam" id="PF13299">
    <property type="entry name" value="CPSF100_C"/>
    <property type="match status" value="1"/>
</dbReference>
<keyword evidence="1" id="KW-0694">RNA-binding</keyword>
<evidence type="ECO:0000256" key="2">
    <source>
        <dbReference type="SAM" id="Coils"/>
    </source>
</evidence>
<dbReference type="GO" id="GO:0005847">
    <property type="term" value="C:mRNA cleavage and polyadenylation specificity factor complex"/>
    <property type="evidence" value="ECO:0007669"/>
    <property type="project" value="InterPro"/>
</dbReference>
<comment type="similarity">
    <text evidence="1">Belongs to the metallo-beta-lactamase superfamily. RNA-metabolizing metallo-beta-lactamase-like family. CPSF2/YSH1 subfamily.</text>
</comment>
<evidence type="ECO:0000256" key="1">
    <source>
        <dbReference type="RuleBase" id="RU365006"/>
    </source>
</evidence>
<dbReference type="InterPro" id="IPR025069">
    <property type="entry name" value="Cpsf2_C"/>
</dbReference>
<dbReference type="InterPro" id="IPR036812">
    <property type="entry name" value="NAD(P)_OxRdtase_dom_sf"/>
</dbReference>
<accession>A0A9N8ZSQ6</accession>
<evidence type="ECO:0000313" key="6">
    <source>
        <dbReference type="Proteomes" id="UP000789706"/>
    </source>
</evidence>
<evidence type="ECO:0000259" key="4">
    <source>
        <dbReference type="Pfam" id="PF13299"/>
    </source>
</evidence>
<dbReference type="OrthoDB" id="64353at2759"/>
<dbReference type="CDD" id="cd19099">
    <property type="entry name" value="AKR_unchar"/>
    <property type="match status" value="1"/>
</dbReference>
<dbReference type="SUPFAM" id="SSF51430">
    <property type="entry name" value="NAD(P)-linked oxidoreductase"/>
    <property type="match status" value="1"/>
</dbReference>
<feature type="coiled-coil region" evidence="2">
    <location>
        <begin position="375"/>
        <end position="402"/>
    </location>
</feature>
<dbReference type="GO" id="GO:0003723">
    <property type="term" value="F:RNA binding"/>
    <property type="evidence" value="ECO:0007669"/>
    <property type="project" value="UniProtKB-KW"/>
</dbReference>
<dbReference type="EMBL" id="CAJVPK010000411">
    <property type="protein sequence ID" value="CAG8506844.1"/>
    <property type="molecule type" value="Genomic_DNA"/>
</dbReference>
<dbReference type="Pfam" id="PF00248">
    <property type="entry name" value="Aldo_ket_red"/>
    <property type="match status" value="1"/>
</dbReference>
<feature type="non-terminal residue" evidence="5">
    <location>
        <position position="505"/>
    </location>
</feature>
<evidence type="ECO:0000259" key="3">
    <source>
        <dbReference type="Pfam" id="PF00248"/>
    </source>
</evidence>
<dbReference type="InterPro" id="IPR023210">
    <property type="entry name" value="NADP_OxRdtase_dom"/>
</dbReference>
<dbReference type="PANTHER" id="PTHR45922:SF1">
    <property type="entry name" value="CLEAVAGE AND POLYADENYLATION SPECIFICITY FACTOR SUBUNIT 2"/>
    <property type="match status" value="1"/>
</dbReference>
<dbReference type="GO" id="GO:0006398">
    <property type="term" value="P:mRNA 3'-end processing by stem-loop binding and cleavage"/>
    <property type="evidence" value="ECO:0007669"/>
    <property type="project" value="InterPro"/>
</dbReference>
<gene>
    <name evidence="5" type="ORF">DEBURN_LOCUS4969</name>
</gene>
<feature type="domain" description="Cleavage and polyadenylation specificity factor 2 C-terminal" evidence="4">
    <location>
        <begin position="81"/>
        <end position="153"/>
    </location>
</feature>
<sequence length="505" mass="56628">IIVHASPEATNDFAQSCLAIESMTRDIYTPEVGEVLNVSAAINFYQVKLTDALVSSLKFSKLDDYNIAFINGKILFPPDYSLPILDVVQTDELNSSNHNPVFVGEVKLTELKRVLQSEGIVAEFKGEGILVCNEKVAVRKTSTGQLILEGFGSYRINLKEISYQNALEHAIKSGINVIDTSANFELGESEEVIGSVLENMFKKELVSREDLVVISKAGYFETSNIESLDNSFAKVSNNSAHSIAPEFLMGQINQSLKRLKLNKLDIFMLNNPERMMQAKNKLYSINNLYNDIKHAFHYLDSEVTRGRIKGYGICSNTMAKPDAIDHISLSTILERLPESSKQNFFAIQVPFNLFERDTIMEFQEYSLAQYAKVTYEQITNDLADEFQKLTQLETELNESLQKITNLIISYAYFNLLSMNNDLDSILSTISPSLLLDDDDESQLHNSSLSVKALRILLANSSVGCILVGMRNINYVNDSILALNLSDDDFLTVESLKDIYNCSLLQ</sequence>